<dbReference type="OrthoDB" id="4316765at2759"/>
<feature type="signal peptide" evidence="9">
    <location>
        <begin position="1"/>
        <end position="19"/>
    </location>
</feature>
<gene>
    <name evidence="10" type="ORF">ASPWEDRAFT_44265</name>
</gene>
<evidence type="ECO:0000256" key="2">
    <source>
        <dbReference type="ARBA" id="ARBA00012549"/>
    </source>
</evidence>
<keyword evidence="11" id="KW-1185">Reference proteome</keyword>
<dbReference type="AlphaFoldDB" id="A0A1L9RB97"/>
<comment type="catalytic activity">
    <reaction evidence="8">
        <text>[RNA] containing guanosine + H2O = an [RNA fragment]-3'-guanosine-3'-phosphate + a 5'-hydroxy-ribonucleotide-3'-[RNA fragment].</text>
        <dbReference type="EC" id="4.6.1.24"/>
    </reaction>
</comment>
<dbReference type="GeneID" id="63752067"/>
<evidence type="ECO:0000313" key="11">
    <source>
        <dbReference type="Proteomes" id="UP000184383"/>
    </source>
</evidence>
<dbReference type="RefSeq" id="XP_040685872.1">
    <property type="nucleotide sequence ID" value="XM_040836219.1"/>
</dbReference>
<dbReference type="GO" id="GO:0046589">
    <property type="term" value="F:ribonuclease T1 activity"/>
    <property type="evidence" value="ECO:0007669"/>
    <property type="project" value="UniProtKB-EC"/>
</dbReference>
<dbReference type="EC" id="4.6.1.24" evidence="2"/>
<evidence type="ECO:0000256" key="8">
    <source>
        <dbReference type="ARBA" id="ARBA00034015"/>
    </source>
</evidence>
<dbReference type="EMBL" id="KV878215">
    <property type="protein sequence ID" value="OJJ32195.1"/>
    <property type="molecule type" value="Genomic_DNA"/>
</dbReference>
<evidence type="ECO:0000256" key="5">
    <source>
        <dbReference type="ARBA" id="ARBA00022801"/>
    </source>
</evidence>
<proteinExistence type="inferred from homology"/>
<dbReference type="STRING" id="1073089.A0A1L9RB97"/>
<dbReference type="SUPFAM" id="SSF53933">
    <property type="entry name" value="Microbial ribonucleases"/>
    <property type="match status" value="1"/>
</dbReference>
<protein>
    <recommendedName>
        <fullName evidence="2">ribonuclease T1</fullName>
        <ecNumber evidence="2">4.6.1.24</ecNumber>
    </recommendedName>
</protein>
<dbReference type="Pfam" id="PF00545">
    <property type="entry name" value="Ribonuclease"/>
    <property type="match status" value="1"/>
</dbReference>
<evidence type="ECO:0000256" key="6">
    <source>
        <dbReference type="ARBA" id="ARBA00023157"/>
    </source>
</evidence>
<accession>A0A1L9RB97</accession>
<dbReference type="InterPro" id="IPR000026">
    <property type="entry name" value="N1-like"/>
</dbReference>
<dbReference type="PANTHER" id="PTHR42104">
    <property type="entry name" value="EXTRACELLULAR GUANYL-SPECIFIC RIBONUCLEASE RNTA (AFU_ORTHOLOGUE AFUA_4G03230)"/>
    <property type="match status" value="1"/>
</dbReference>
<evidence type="ECO:0000313" key="10">
    <source>
        <dbReference type="EMBL" id="OJJ32195.1"/>
    </source>
</evidence>
<evidence type="ECO:0000256" key="9">
    <source>
        <dbReference type="SAM" id="SignalP"/>
    </source>
</evidence>
<comment type="similarity">
    <text evidence="1">Belongs to the ribonuclease N1/T1 family.</text>
</comment>
<evidence type="ECO:0000256" key="4">
    <source>
        <dbReference type="ARBA" id="ARBA00022759"/>
    </source>
</evidence>
<keyword evidence="5" id="KW-0378">Hydrolase</keyword>
<dbReference type="InterPro" id="IPR016191">
    <property type="entry name" value="Ribonuclease/ribotoxin"/>
</dbReference>
<reference evidence="11" key="1">
    <citation type="journal article" date="2017" name="Genome Biol.">
        <title>Comparative genomics reveals high biological diversity and specific adaptations in the industrially and medically important fungal genus Aspergillus.</title>
        <authorList>
            <person name="de Vries R.P."/>
            <person name="Riley R."/>
            <person name="Wiebenga A."/>
            <person name="Aguilar-Osorio G."/>
            <person name="Amillis S."/>
            <person name="Uchima C.A."/>
            <person name="Anderluh G."/>
            <person name="Asadollahi M."/>
            <person name="Askin M."/>
            <person name="Barry K."/>
            <person name="Battaglia E."/>
            <person name="Bayram O."/>
            <person name="Benocci T."/>
            <person name="Braus-Stromeyer S.A."/>
            <person name="Caldana C."/>
            <person name="Canovas D."/>
            <person name="Cerqueira G.C."/>
            <person name="Chen F."/>
            <person name="Chen W."/>
            <person name="Choi C."/>
            <person name="Clum A."/>
            <person name="Dos Santos R.A."/>
            <person name="Damasio A.R."/>
            <person name="Diallinas G."/>
            <person name="Emri T."/>
            <person name="Fekete E."/>
            <person name="Flipphi M."/>
            <person name="Freyberg S."/>
            <person name="Gallo A."/>
            <person name="Gournas C."/>
            <person name="Habgood R."/>
            <person name="Hainaut M."/>
            <person name="Harispe M.L."/>
            <person name="Henrissat B."/>
            <person name="Hilden K.S."/>
            <person name="Hope R."/>
            <person name="Hossain A."/>
            <person name="Karabika E."/>
            <person name="Karaffa L."/>
            <person name="Karanyi Z."/>
            <person name="Krasevec N."/>
            <person name="Kuo A."/>
            <person name="Kusch H."/>
            <person name="LaButti K."/>
            <person name="Lagendijk E.L."/>
            <person name="Lapidus A."/>
            <person name="Levasseur A."/>
            <person name="Lindquist E."/>
            <person name="Lipzen A."/>
            <person name="Logrieco A.F."/>
            <person name="MacCabe A."/>
            <person name="Maekelae M.R."/>
            <person name="Malavazi I."/>
            <person name="Melin P."/>
            <person name="Meyer V."/>
            <person name="Mielnichuk N."/>
            <person name="Miskei M."/>
            <person name="Molnar A.P."/>
            <person name="Mule G."/>
            <person name="Ngan C.Y."/>
            <person name="Orejas M."/>
            <person name="Orosz E."/>
            <person name="Ouedraogo J.P."/>
            <person name="Overkamp K.M."/>
            <person name="Park H.-S."/>
            <person name="Perrone G."/>
            <person name="Piumi F."/>
            <person name="Punt P.J."/>
            <person name="Ram A.F."/>
            <person name="Ramon A."/>
            <person name="Rauscher S."/>
            <person name="Record E."/>
            <person name="Riano-Pachon D.M."/>
            <person name="Robert V."/>
            <person name="Roehrig J."/>
            <person name="Ruller R."/>
            <person name="Salamov A."/>
            <person name="Salih N.S."/>
            <person name="Samson R.A."/>
            <person name="Sandor E."/>
            <person name="Sanguinetti M."/>
            <person name="Schuetze T."/>
            <person name="Sepcic K."/>
            <person name="Shelest E."/>
            <person name="Sherlock G."/>
            <person name="Sophianopoulou V."/>
            <person name="Squina F.M."/>
            <person name="Sun H."/>
            <person name="Susca A."/>
            <person name="Todd R.B."/>
            <person name="Tsang A."/>
            <person name="Unkles S.E."/>
            <person name="van de Wiele N."/>
            <person name="van Rossen-Uffink D."/>
            <person name="Oliveira J.V."/>
            <person name="Vesth T.C."/>
            <person name="Visser J."/>
            <person name="Yu J.-H."/>
            <person name="Zhou M."/>
            <person name="Andersen M.R."/>
            <person name="Archer D.B."/>
            <person name="Baker S.E."/>
            <person name="Benoit I."/>
            <person name="Brakhage A.A."/>
            <person name="Braus G.H."/>
            <person name="Fischer R."/>
            <person name="Frisvad J.C."/>
            <person name="Goldman G.H."/>
            <person name="Houbraken J."/>
            <person name="Oakley B."/>
            <person name="Pocsi I."/>
            <person name="Scazzocchio C."/>
            <person name="Seiboth B."/>
            <person name="vanKuyk P.A."/>
            <person name="Wortman J."/>
            <person name="Dyer P.S."/>
            <person name="Grigoriev I.V."/>
        </authorList>
    </citation>
    <scope>NUCLEOTIDE SEQUENCE [LARGE SCALE GENOMIC DNA]</scope>
    <source>
        <strain evidence="11">DTO 134E9</strain>
    </source>
</reference>
<keyword evidence="9" id="KW-0732">Signal</keyword>
<evidence type="ECO:0000256" key="7">
    <source>
        <dbReference type="ARBA" id="ARBA00023239"/>
    </source>
</evidence>
<keyword evidence="7" id="KW-0456">Lyase</keyword>
<keyword evidence="4" id="KW-0255">Endonuclease</keyword>
<dbReference type="Gene3D" id="3.10.450.30">
    <property type="entry name" value="Microbial ribonucleases"/>
    <property type="match status" value="1"/>
</dbReference>
<evidence type="ECO:0000256" key="3">
    <source>
        <dbReference type="ARBA" id="ARBA00022722"/>
    </source>
</evidence>
<name>A0A1L9RB97_ASPWE</name>
<feature type="chain" id="PRO_5013267874" description="ribonuclease T1" evidence="9">
    <location>
        <begin position="20"/>
        <end position="148"/>
    </location>
</feature>
<evidence type="ECO:0000256" key="1">
    <source>
        <dbReference type="ARBA" id="ARBA00009006"/>
    </source>
</evidence>
<keyword evidence="3" id="KW-0540">Nuclease</keyword>
<dbReference type="Proteomes" id="UP000184383">
    <property type="component" value="Unassembled WGS sequence"/>
</dbReference>
<dbReference type="VEuPathDB" id="FungiDB:ASPWEDRAFT_44265"/>
<dbReference type="GO" id="GO:0003723">
    <property type="term" value="F:RNA binding"/>
    <property type="evidence" value="ECO:0007669"/>
    <property type="project" value="InterPro"/>
</dbReference>
<sequence length="148" mass="16423">MKLFQTVIFTLSVVGLATAVPTHSTLFRRTISDVPSLGVDCGGQRFNQTQIQTAAQRGVYDTTGPDGPQPAGYPQEFDNKEHLDFPNCDKDLIEFPILANGKVFGGGKPRKYRVVYQTTSKDDAKYCGLMFHRTANATTYTKCHDIKK</sequence>
<dbReference type="GO" id="GO:0016787">
    <property type="term" value="F:hydrolase activity"/>
    <property type="evidence" value="ECO:0007669"/>
    <property type="project" value="UniProtKB-KW"/>
</dbReference>
<keyword evidence="6" id="KW-1015">Disulfide bond</keyword>
<organism evidence="10 11">
    <name type="scientific">Aspergillus wentii DTO 134E9</name>
    <dbReference type="NCBI Taxonomy" id="1073089"/>
    <lineage>
        <taxon>Eukaryota</taxon>
        <taxon>Fungi</taxon>
        <taxon>Dikarya</taxon>
        <taxon>Ascomycota</taxon>
        <taxon>Pezizomycotina</taxon>
        <taxon>Eurotiomycetes</taxon>
        <taxon>Eurotiomycetidae</taxon>
        <taxon>Eurotiales</taxon>
        <taxon>Aspergillaceae</taxon>
        <taxon>Aspergillus</taxon>
        <taxon>Aspergillus subgen. Cremei</taxon>
    </lineage>
</organism>
<dbReference type="PANTHER" id="PTHR42104:SF1">
    <property type="entry name" value="EXTRACELLULAR GUANYL-SPECIFIC RIBONUCLEASE RNTA (AFU_ORTHOLOGUE AFUA_4G03230)"/>
    <property type="match status" value="1"/>
</dbReference>